<evidence type="ECO:0000259" key="7">
    <source>
        <dbReference type="SMART" id="SM00973"/>
    </source>
</evidence>
<dbReference type="Pfam" id="PF02889">
    <property type="entry name" value="Sec63"/>
    <property type="match status" value="1"/>
</dbReference>
<dbReference type="InterPro" id="IPR036388">
    <property type="entry name" value="WH-like_DNA-bd_sf"/>
</dbReference>
<keyword evidence="2" id="KW-0812">Transmembrane</keyword>
<dbReference type="GO" id="GO:0000388">
    <property type="term" value="P:spliceosome conformational change to release U4 (or U4atac) and U1 (or U11)"/>
    <property type="evidence" value="ECO:0007669"/>
    <property type="project" value="TreeGrafter"/>
</dbReference>
<keyword evidence="9" id="KW-1185">Reference proteome</keyword>
<reference evidence="9" key="2">
    <citation type="submission" date="2015-01" db="EMBL/GenBank/DDBJ databases">
        <title>Evolutionary Origins and Diversification of the Mycorrhizal Mutualists.</title>
        <authorList>
            <consortium name="DOE Joint Genome Institute"/>
            <consortium name="Mycorrhizal Genomics Consortium"/>
            <person name="Kohler A."/>
            <person name="Kuo A."/>
            <person name="Nagy L.G."/>
            <person name="Floudas D."/>
            <person name="Copeland A."/>
            <person name="Barry K.W."/>
            <person name="Cichocki N."/>
            <person name="Veneault-Fourrey C."/>
            <person name="LaButti K."/>
            <person name="Lindquist E.A."/>
            <person name="Lipzen A."/>
            <person name="Lundell T."/>
            <person name="Morin E."/>
            <person name="Murat C."/>
            <person name="Riley R."/>
            <person name="Ohm R."/>
            <person name="Sun H."/>
            <person name="Tunlid A."/>
            <person name="Henrissat B."/>
            <person name="Grigoriev I.V."/>
            <person name="Hibbett D.S."/>
            <person name="Martin F."/>
        </authorList>
    </citation>
    <scope>NUCLEOTIDE SEQUENCE [LARGE SCALE GENOMIC DNA]</scope>
    <source>
        <strain evidence="9">ATCC 200175</strain>
    </source>
</reference>
<sequence length="309" mass="34726">MTQNHNYYNLHDISHQALSDHLFELVENTLQGLINSKCIAIEDEMDVTALNPRMVAACYNISYVTTEVYTLSLKECTKLEGLLEVVSSSAEFEMISICRHENIVLRRIHNRVPVKLERADFEAPRFKTFLLLQAHSSHIQLLADLAADQALVVEKKVLNLLSACMSSNAWLSALGAMDLSQMRVQIIWEIDSPLKQIPRFEPEAIQRCKATGIESGYDAMEMEDDKRTELLRDVATFANSCLTLDVSFELEKGEHTAGVPILMHIVLPWDADDDDPEDRTAIAPFLVLVVGGPSTRQLHVIKHVTVARS</sequence>
<evidence type="ECO:0000256" key="3">
    <source>
        <dbReference type="ARBA" id="ARBA00022801"/>
    </source>
</evidence>
<dbReference type="SMART" id="SM00973">
    <property type="entry name" value="Sec63"/>
    <property type="match status" value="1"/>
</dbReference>
<comment type="subcellular location">
    <subcellularLocation>
        <location evidence="1">Membrane</location>
        <topology evidence="1">Multi-pass membrane protein</topology>
    </subcellularLocation>
</comment>
<dbReference type="AlphaFoldDB" id="A0A0C9SYL3"/>
<dbReference type="SUPFAM" id="SSF158702">
    <property type="entry name" value="Sec63 N-terminal domain-like"/>
    <property type="match status" value="1"/>
</dbReference>
<evidence type="ECO:0000313" key="8">
    <source>
        <dbReference type="EMBL" id="KIJ15099.1"/>
    </source>
</evidence>
<reference evidence="8 9" key="1">
    <citation type="submission" date="2014-06" db="EMBL/GenBank/DDBJ databases">
        <authorList>
            <consortium name="DOE Joint Genome Institute"/>
            <person name="Kuo A."/>
            <person name="Kohler A."/>
            <person name="Nagy L.G."/>
            <person name="Floudas D."/>
            <person name="Copeland A."/>
            <person name="Barry K.W."/>
            <person name="Cichocki N."/>
            <person name="Veneault-Fourrey C."/>
            <person name="LaButti K."/>
            <person name="Lindquist E.A."/>
            <person name="Lipzen A."/>
            <person name="Lundell T."/>
            <person name="Morin E."/>
            <person name="Murat C."/>
            <person name="Sun H."/>
            <person name="Tunlid A."/>
            <person name="Henrissat B."/>
            <person name="Grigoriev I.V."/>
            <person name="Hibbett D.S."/>
            <person name="Martin F."/>
            <person name="Nordberg H.P."/>
            <person name="Cantor M.N."/>
            <person name="Hua S.X."/>
        </authorList>
    </citation>
    <scope>NUCLEOTIDE SEQUENCE [LARGE SCALE GENOMIC DNA]</scope>
    <source>
        <strain evidence="8 9">ATCC 200175</strain>
    </source>
</reference>
<dbReference type="Gene3D" id="1.10.150.20">
    <property type="entry name" value="5' to 3' exonuclease, C-terminal subdomain"/>
    <property type="match status" value="1"/>
</dbReference>
<dbReference type="OrthoDB" id="2663156at2759"/>
<keyword evidence="4" id="KW-0347">Helicase</keyword>
<dbReference type="PANTHER" id="PTHR24075">
    <property type="entry name" value="SEC63 DOMAIN-CONTAINING"/>
    <property type="match status" value="1"/>
</dbReference>
<keyword evidence="4" id="KW-0067">ATP-binding</keyword>
<proteinExistence type="predicted"/>
<evidence type="ECO:0000256" key="6">
    <source>
        <dbReference type="ARBA" id="ARBA00023136"/>
    </source>
</evidence>
<dbReference type="Proteomes" id="UP000053647">
    <property type="component" value="Unassembled WGS sequence"/>
</dbReference>
<evidence type="ECO:0000256" key="2">
    <source>
        <dbReference type="ARBA" id="ARBA00022692"/>
    </source>
</evidence>
<dbReference type="InterPro" id="IPR004179">
    <property type="entry name" value="Sec63-dom"/>
</dbReference>
<dbReference type="PANTHER" id="PTHR24075:SF5">
    <property type="entry name" value="U5 SMALL NUCLEAR RIBONUCLEOPROTEIN 200 KDA HELICASE"/>
    <property type="match status" value="1"/>
</dbReference>
<dbReference type="InterPro" id="IPR057842">
    <property type="entry name" value="WH_MER3"/>
</dbReference>
<feature type="non-terminal residue" evidence="8">
    <location>
        <position position="309"/>
    </location>
</feature>
<keyword evidence="3" id="KW-0378">Hydrolase</keyword>
<dbReference type="GO" id="GO:0005681">
    <property type="term" value="C:spliceosomal complex"/>
    <property type="evidence" value="ECO:0007669"/>
    <property type="project" value="TreeGrafter"/>
</dbReference>
<gene>
    <name evidence="8" type="ORF">PAXINDRAFT_47924</name>
</gene>
<dbReference type="HOGENOM" id="CLU_000335_0_3_1"/>
<dbReference type="GO" id="GO:0003723">
    <property type="term" value="F:RNA binding"/>
    <property type="evidence" value="ECO:0007669"/>
    <property type="project" value="TreeGrafter"/>
</dbReference>
<feature type="domain" description="SEC63" evidence="7">
    <location>
        <begin position="49"/>
        <end position="306"/>
    </location>
</feature>
<accession>A0A0C9SYL3</accession>
<dbReference type="Gene3D" id="1.10.10.10">
    <property type="entry name" value="Winged helix-like DNA-binding domain superfamily/Winged helix DNA-binding domain"/>
    <property type="match status" value="1"/>
</dbReference>
<dbReference type="Pfam" id="PF23445">
    <property type="entry name" value="WHD_SNRNP200"/>
    <property type="match status" value="1"/>
</dbReference>
<keyword evidence="6" id="KW-0472">Membrane</keyword>
<organism evidence="8 9">
    <name type="scientific">Paxillus involutus ATCC 200175</name>
    <dbReference type="NCBI Taxonomy" id="664439"/>
    <lineage>
        <taxon>Eukaryota</taxon>
        <taxon>Fungi</taxon>
        <taxon>Dikarya</taxon>
        <taxon>Basidiomycota</taxon>
        <taxon>Agaricomycotina</taxon>
        <taxon>Agaricomycetes</taxon>
        <taxon>Agaricomycetidae</taxon>
        <taxon>Boletales</taxon>
        <taxon>Paxilineae</taxon>
        <taxon>Paxillaceae</taxon>
        <taxon>Paxillus</taxon>
    </lineage>
</organism>
<dbReference type="GO" id="GO:0016020">
    <property type="term" value="C:membrane"/>
    <property type="evidence" value="ECO:0007669"/>
    <property type="project" value="UniProtKB-SubCell"/>
</dbReference>
<evidence type="ECO:0000256" key="4">
    <source>
        <dbReference type="ARBA" id="ARBA00022806"/>
    </source>
</evidence>
<evidence type="ECO:0000256" key="1">
    <source>
        <dbReference type="ARBA" id="ARBA00004141"/>
    </source>
</evidence>
<dbReference type="GO" id="GO:0003724">
    <property type="term" value="F:RNA helicase activity"/>
    <property type="evidence" value="ECO:0007669"/>
    <property type="project" value="TreeGrafter"/>
</dbReference>
<keyword evidence="4" id="KW-0547">Nucleotide-binding</keyword>
<keyword evidence="5" id="KW-1133">Transmembrane helix</keyword>
<name>A0A0C9SYL3_PAXIN</name>
<evidence type="ECO:0000313" key="9">
    <source>
        <dbReference type="Proteomes" id="UP000053647"/>
    </source>
</evidence>
<dbReference type="Gene3D" id="1.10.3380.10">
    <property type="entry name" value="Sec63 N-terminal domain-like domain"/>
    <property type="match status" value="1"/>
</dbReference>
<dbReference type="EMBL" id="KN819338">
    <property type="protein sequence ID" value="KIJ15099.1"/>
    <property type="molecule type" value="Genomic_DNA"/>
</dbReference>
<evidence type="ECO:0000256" key="5">
    <source>
        <dbReference type="ARBA" id="ARBA00022989"/>
    </source>
</evidence>
<protein>
    <recommendedName>
        <fullName evidence="7">SEC63 domain-containing protein</fullName>
    </recommendedName>
</protein>